<evidence type="ECO:0000313" key="5">
    <source>
        <dbReference type="Proteomes" id="UP001575181"/>
    </source>
</evidence>
<dbReference type="GO" id="GO:0016787">
    <property type="term" value="F:hydrolase activity"/>
    <property type="evidence" value="ECO:0007669"/>
    <property type="project" value="UniProtKB-KW"/>
</dbReference>
<dbReference type="SUPFAM" id="SSF53474">
    <property type="entry name" value="alpha/beta-Hydrolases"/>
    <property type="match status" value="1"/>
</dbReference>
<sequence>MQEPSETPLEHLDLAPEQGPARAAVIWLHGLGADGHDFAPLFRGIGNRLPGVRVLLPHAPEQPVTINGGMRMRAWYDVVNPDLTVEPDLAGIHRSARAVERLVEMLESAGIPAERTVIGGFSQGALVALWTGLGLSRSLAGIAGLSGYLPAEPPLAEVQKETPIFLGHGRHDGIVPFPEGEAARDRLRALGCREPVWHPYSIDHGVNADEADDLLAWVGAVLRGQ</sequence>
<dbReference type="Proteomes" id="UP001575181">
    <property type="component" value="Unassembled WGS sequence"/>
</dbReference>
<dbReference type="RefSeq" id="WP_373656308.1">
    <property type="nucleotide sequence ID" value="NZ_JBGUAW010000007.1"/>
</dbReference>
<comment type="caution">
    <text evidence="4">The sequence shown here is derived from an EMBL/GenBank/DDBJ whole genome shotgun (WGS) entry which is preliminary data.</text>
</comment>
<dbReference type="InterPro" id="IPR050565">
    <property type="entry name" value="LYPA1-2/EST-like"/>
</dbReference>
<keyword evidence="5" id="KW-1185">Reference proteome</keyword>
<dbReference type="PANTHER" id="PTHR10655">
    <property type="entry name" value="LYSOPHOSPHOLIPASE-RELATED"/>
    <property type="match status" value="1"/>
</dbReference>
<organism evidence="4 5">
    <name type="scientific">Thiohalorhabdus methylotrophus</name>
    <dbReference type="NCBI Taxonomy" id="3242694"/>
    <lineage>
        <taxon>Bacteria</taxon>
        <taxon>Pseudomonadati</taxon>
        <taxon>Pseudomonadota</taxon>
        <taxon>Gammaproteobacteria</taxon>
        <taxon>Thiohalorhabdales</taxon>
        <taxon>Thiohalorhabdaceae</taxon>
        <taxon>Thiohalorhabdus</taxon>
    </lineage>
</organism>
<gene>
    <name evidence="4" type="ORF">ACERLL_11865</name>
</gene>
<protein>
    <submittedName>
        <fullName evidence="4">Alpha/beta hydrolase</fullName>
    </submittedName>
</protein>
<name>A0ABV4TW99_9GAMM</name>
<evidence type="ECO:0000256" key="1">
    <source>
        <dbReference type="ARBA" id="ARBA00006499"/>
    </source>
</evidence>
<dbReference type="EMBL" id="JBGUAW010000007">
    <property type="protein sequence ID" value="MFA9461523.1"/>
    <property type="molecule type" value="Genomic_DNA"/>
</dbReference>
<comment type="similarity">
    <text evidence="1">Belongs to the AB hydrolase superfamily. AB hydrolase 2 family.</text>
</comment>
<evidence type="ECO:0000259" key="3">
    <source>
        <dbReference type="Pfam" id="PF02230"/>
    </source>
</evidence>
<dbReference type="InterPro" id="IPR003140">
    <property type="entry name" value="PLipase/COase/thioEstase"/>
</dbReference>
<keyword evidence="2 4" id="KW-0378">Hydrolase</keyword>
<dbReference type="Pfam" id="PF02230">
    <property type="entry name" value="Abhydrolase_2"/>
    <property type="match status" value="1"/>
</dbReference>
<dbReference type="InterPro" id="IPR029058">
    <property type="entry name" value="AB_hydrolase_fold"/>
</dbReference>
<accession>A0ABV4TW99</accession>
<dbReference type="PANTHER" id="PTHR10655:SF17">
    <property type="entry name" value="LYSOPHOSPHOLIPASE-LIKE PROTEIN 1"/>
    <property type="match status" value="1"/>
</dbReference>
<dbReference type="Gene3D" id="3.40.50.1820">
    <property type="entry name" value="alpha/beta hydrolase"/>
    <property type="match status" value="1"/>
</dbReference>
<evidence type="ECO:0000313" key="4">
    <source>
        <dbReference type="EMBL" id="MFA9461523.1"/>
    </source>
</evidence>
<proteinExistence type="inferred from homology"/>
<reference evidence="4 5" key="1">
    <citation type="submission" date="2024-08" db="EMBL/GenBank/DDBJ databases">
        <title>Whole-genome sequencing of halo(alkali)philic microorganisms from hypersaline lakes.</title>
        <authorList>
            <person name="Sorokin D.Y."/>
            <person name="Merkel A.Y."/>
            <person name="Messina E."/>
            <person name="Yakimov M."/>
        </authorList>
    </citation>
    <scope>NUCLEOTIDE SEQUENCE [LARGE SCALE GENOMIC DNA]</scope>
    <source>
        <strain evidence="4 5">Cl-TMA</strain>
    </source>
</reference>
<feature type="domain" description="Phospholipase/carboxylesterase/thioesterase" evidence="3">
    <location>
        <begin position="15"/>
        <end position="192"/>
    </location>
</feature>
<evidence type="ECO:0000256" key="2">
    <source>
        <dbReference type="ARBA" id="ARBA00022801"/>
    </source>
</evidence>